<organism evidence="3 4">
    <name type="scientific">Rattus norvegicus</name>
    <name type="common">Rat</name>
    <dbReference type="NCBI Taxonomy" id="10116"/>
    <lineage>
        <taxon>Eukaryota</taxon>
        <taxon>Metazoa</taxon>
        <taxon>Chordata</taxon>
        <taxon>Craniata</taxon>
        <taxon>Vertebrata</taxon>
        <taxon>Euteleostomi</taxon>
        <taxon>Mammalia</taxon>
        <taxon>Eutheria</taxon>
        <taxon>Euarchontoglires</taxon>
        <taxon>Glires</taxon>
        <taxon>Rodentia</taxon>
        <taxon>Myomorpha</taxon>
        <taxon>Muroidea</taxon>
        <taxon>Muridae</taxon>
        <taxon>Murinae</taxon>
        <taxon>Rattus</taxon>
    </lineage>
</organism>
<dbReference type="AlphaFoldDB" id="A6HLB8"/>
<dbReference type="PANTHER" id="PTHR12505:SF22">
    <property type="entry name" value="BAH AND COILED-COIL DOMAIN-CONTAINING PROTEIN 1"/>
    <property type="match status" value="1"/>
</dbReference>
<keyword evidence="1" id="KW-0175">Coiled coil</keyword>
<feature type="coiled-coil region" evidence="1">
    <location>
        <begin position="463"/>
        <end position="504"/>
    </location>
</feature>
<feature type="compositionally biased region" description="Low complexity" evidence="2">
    <location>
        <begin position="149"/>
        <end position="161"/>
    </location>
</feature>
<accession>A6HLB8</accession>
<evidence type="ECO:0000313" key="4">
    <source>
        <dbReference type="Proteomes" id="UP000234681"/>
    </source>
</evidence>
<feature type="compositionally biased region" description="Acidic residues" evidence="2">
    <location>
        <begin position="291"/>
        <end position="306"/>
    </location>
</feature>
<dbReference type="PANTHER" id="PTHR12505">
    <property type="entry name" value="PHD FINGER TRANSCRIPTION FACTOR"/>
    <property type="match status" value="1"/>
</dbReference>
<dbReference type="EMBL" id="CH473948">
    <property type="protein sequence ID" value="EDM06823.1"/>
    <property type="molecule type" value="Genomic_DNA"/>
</dbReference>
<dbReference type="InterPro" id="IPR052429">
    <property type="entry name" value="BAH_domain_protein"/>
</dbReference>
<evidence type="ECO:0000256" key="2">
    <source>
        <dbReference type="SAM" id="MobiDB-lite"/>
    </source>
</evidence>
<feature type="compositionally biased region" description="Basic and acidic residues" evidence="2">
    <location>
        <begin position="83"/>
        <end position="92"/>
    </location>
</feature>
<dbReference type="Proteomes" id="UP000234681">
    <property type="component" value="Chromosome 10"/>
</dbReference>
<evidence type="ECO:0000313" key="3">
    <source>
        <dbReference type="EMBL" id="EDM06823.1"/>
    </source>
</evidence>
<sequence>MELEEAAREKAPKSTHKPVALTPMAKGTPSSTTAGLVKLSPCCQSPTLKTPASCPTPPPRPSAPCTLPICPTGSPGPGSKLPSTKDKSEEGQRAGTDLTALEPAGCSRAVRTPSFTDLPPRLNPSTGVDFSLPSDVHSSDLPDPKTMQTTTPGTRPEPTRTFLPGEPPPCSPRNLEEPGLLSRTRDATQDLAILPPPVEGGLPPGKAEDPSPLEGLQALKFGDLLEGGGTEATGQTNSTQGGTQNERTVDQGVPQPSLGATPQALEQVAGSPVALDKDEGPQKAPDVAQLQEEETQLEENGGDSEVDWGTPNHSHPPKALPGLDALVAATVDLGDLPDISLPDAQTPAASVPLGTAPQPHTSGIHGIALLSELADLEIQQQKSELALQEDEDVLAFNLQHLATLATAWSLVEAASLDNSVASLQAPAADPDRGPRLTPRMQILQRKDTWAPKTKPVCPLKAAIDRLDTQEVEMRMQLAELQRRYKEKQRELARLQRRHDHEYDAWAGVASSVPTSSALWGGTVGQ</sequence>
<name>A6HLB8_RAT</name>
<reference evidence="3 4" key="1">
    <citation type="submission" date="2005-07" db="EMBL/GenBank/DDBJ databases">
        <authorList>
            <person name="Mural R.J."/>
            <person name="Li P.W."/>
            <person name="Adams M.D."/>
            <person name="Amanatides P.G."/>
            <person name="Baden-Tillson H."/>
            <person name="Barnstead M."/>
            <person name="Chin S.H."/>
            <person name="Dew I."/>
            <person name="Evans C.A."/>
            <person name="Ferriera S."/>
            <person name="Flanigan M."/>
            <person name="Fosler C."/>
            <person name="Glodek A."/>
            <person name="Gu Z."/>
            <person name="Holt R.A."/>
            <person name="Jennings D."/>
            <person name="Kraft C.L."/>
            <person name="Lu F."/>
            <person name="Nguyen T."/>
            <person name="Nusskern D.R."/>
            <person name="Pfannkoch C.M."/>
            <person name="Sitter C."/>
            <person name="Sutton G.G."/>
            <person name="Venter J.C."/>
            <person name="Wang Z."/>
            <person name="Woodage T."/>
            <person name="Zheng X.H."/>
            <person name="Zhong F."/>
        </authorList>
    </citation>
    <scope>NUCLEOTIDE SEQUENCE [LARGE SCALE GENOMIC DNA]</scope>
    <source>
        <strain>BN</strain>
        <strain evidence="4">Sprague-Dawley</strain>
    </source>
</reference>
<feature type="compositionally biased region" description="Basic and acidic residues" evidence="2">
    <location>
        <begin position="1"/>
        <end position="12"/>
    </location>
</feature>
<feature type="compositionally biased region" description="Low complexity" evidence="2">
    <location>
        <begin position="233"/>
        <end position="245"/>
    </location>
</feature>
<proteinExistence type="predicted"/>
<evidence type="ECO:0000256" key="1">
    <source>
        <dbReference type="SAM" id="Coils"/>
    </source>
</evidence>
<gene>
    <name evidence="3" type="ORF">rCG_35452</name>
</gene>
<feature type="region of interest" description="Disordered" evidence="2">
    <location>
        <begin position="1"/>
        <end position="321"/>
    </location>
</feature>
<protein>
    <submittedName>
        <fullName evidence="3">RCG35452</fullName>
    </submittedName>
</protein>